<proteinExistence type="inferred from homology"/>
<dbReference type="Pfam" id="PF00275">
    <property type="entry name" value="EPSP_synthase"/>
    <property type="match status" value="1"/>
</dbReference>
<feature type="binding site" evidence="7">
    <location>
        <position position="109"/>
    </location>
    <ligand>
        <name>phosphoenolpyruvate</name>
        <dbReference type="ChEBI" id="CHEBI:58702"/>
    </ligand>
</feature>
<dbReference type="GO" id="GO:0008652">
    <property type="term" value="P:amino acid biosynthetic process"/>
    <property type="evidence" value="ECO:0007669"/>
    <property type="project" value="UniProtKB-KW"/>
</dbReference>
<feature type="domain" description="Enolpyruvate transferase" evidence="8">
    <location>
        <begin position="7"/>
        <end position="443"/>
    </location>
</feature>
<dbReference type="InterPro" id="IPR036968">
    <property type="entry name" value="Enolpyruvate_Tfrase_sf"/>
</dbReference>
<comment type="pathway">
    <text evidence="1">Metabolic intermediate biosynthesis; chorismate biosynthesis; chorismate from D-erythrose 4-phosphate and phosphoenolpyruvate: step 6/7.</text>
</comment>
<name>A0A8T3VSH7_METOL</name>
<keyword evidence="5 7" id="KW-0057">Aromatic amino acid biosynthesis</keyword>
<feature type="binding site" evidence="7">
    <location>
        <position position="367"/>
    </location>
    <ligand>
        <name>3-phosphoshikimate</name>
        <dbReference type="ChEBI" id="CHEBI:145989"/>
    </ligand>
</feature>
<feature type="binding site" evidence="7">
    <location>
        <position position="21"/>
    </location>
    <ligand>
        <name>phosphoenolpyruvate</name>
        <dbReference type="ChEBI" id="CHEBI:58702"/>
    </ligand>
</feature>
<comment type="subunit">
    <text evidence="7">Monomer.</text>
</comment>
<feature type="binding site" evidence="7">
    <location>
        <position position="182"/>
    </location>
    <ligand>
        <name>3-phosphoshikimate</name>
        <dbReference type="ChEBI" id="CHEBI:145989"/>
    </ligand>
</feature>
<gene>
    <name evidence="7 9" type="primary">aroA</name>
    <name evidence="9" type="ORF">E7Z75_07580</name>
</gene>
<comment type="caution">
    <text evidence="9">The sequence shown here is derived from an EMBL/GenBank/DDBJ whole genome shotgun (WGS) entry which is preliminary data.</text>
</comment>
<feature type="binding site" evidence="7">
    <location>
        <position position="137"/>
    </location>
    <ligand>
        <name>phosphoenolpyruvate</name>
        <dbReference type="ChEBI" id="CHEBI:58702"/>
    </ligand>
</feature>
<protein>
    <recommendedName>
        <fullName evidence="7">3-phosphoshikimate 1-carboxyvinyltransferase</fullName>
        <ecNumber evidence="7">2.5.1.19</ecNumber>
    </recommendedName>
    <alternativeName>
        <fullName evidence="7">5-enolpyruvylshikimate-3-phosphate synthase</fullName>
        <shortName evidence="7">EPSP synthase</shortName>
        <shortName evidence="7">EPSPS</shortName>
    </alternativeName>
</protein>
<reference evidence="9" key="1">
    <citation type="submission" date="2019-04" db="EMBL/GenBank/DDBJ databases">
        <title>Evolution of Biomass-Degrading Anaerobic Consortia Revealed by Metagenomics.</title>
        <authorList>
            <person name="Peng X."/>
        </authorList>
    </citation>
    <scope>NUCLEOTIDE SEQUENCE</scope>
    <source>
        <strain evidence="9">SIG14</strain>
    </source>
</reference>
<comment type="subcellular location">
    <subcellularLocation>
        <location evidence="7">Cytoplasm</location>
    </subcellularLocation>
</comment>
<feature type="binding site" evidence="7">
    <location>
        <position position="183"/>
    </location>
    <ligand>
        <name>3-phosphoshikimate</name>
        <dbReference type="ChEBI" id="CHEBI:145989"/>
    </ligand>
</feature>
<evidence type="ECO:0000256" key="3">
    <source>
        <dbReference type="ARBA" id="ARBA00022605"/>
    </source>
</evidence>
<feature type="binding site" evidence="7">
    <location>
        <position position="340"/>
    </location>
    <ligand>
        <name>3-phosphoshikimate</name>
        <dbReference type="ChEBI" id="CHEBI:145989"/>
    </ligand>
</feature>
<evidence type="ECO:0000256" key="4">
    <source>
        <dbReference type="ARBA" id="ARBA00022679"/>
    </source>
</evidence>
<feature type="binding site" evidence="7">
    <location>
        <position position="22"/>
    </location>
    <ligand>
        <name>3-phosphoshikimate</name>
        <dbReference type="ChEBI" id="CHEBI:145989"/>
    </ligand>
</feature>
<dbReference type="InterPro" id="IPR023193">
    <property type="entry name" value="EPSP_synthase_CS"/>
</dbReference>
<dbReference type="PIRSF" id="PIRSF000505">
    <property type="entry name" value="EPSPS"/>
    <property type="match status" value="1"/>
</dbReference>
<dbReference type="PROSITE" id="PS00104">
    <property type="entry name" value="EPSP_SYNTHASE_1"/>
    <property type="match status" value="1"/>
</dbReference>
<comment type="catalytic activity">
    <reaction evidence="6">
        <text>3-phosphoshikimate + phosphoenolpyruvate = 5-O-(1-carboxyvinyl)-3-phosphoshikimate + phosphate</text>
        <dbReference type="Rhea" id="RHEA:21256"/>
        <dbReference type="ChEBI" id="CHEBI:43474"/>
        <dbReference type="ChEBI" id="CHEBI:57701"/>
        <dbReference type="ChEBI" id="CHEBI:58702"/>
        <dbReference type="ChEBI" id="CHEBI:145989"/>
        <dbReference type="EC" id="2.5.1.19"/>
    </reaction>
    <physiologicalReaction direction="left-to-right" evidence="6">
        <dbReference type="Rhea" id="RHEA:21257"/>
    </physiologicalReaction>
</comment>
<feature type="binding site" evidence="7">
    <location>
        <position position="184"/>
    </location>
    <ligand>
        <name>3-phosphoshikimate</name>
        <dbReference type="ChEBI" id="CHEBI:145989"/>
    </ligand>
</feature>
<evidence type="ECO:0000313" key="9">
    <source>
        <dbReference type="EMBL" id="MBE6512980.1"/>
    </source>
</evidence>
<dbReference type="CDD" id="cd01556">
    <property type="entry name" value="EPSP_synthase"/>
    <property type="match status" value="1"/>
</dbReference>
<dbReference type="InterPro" id="IPR006264">
    <property type="entry name" value="EPSP_synthase"/>
</dbReference>
<keyword evidence="7" id="KW-0963">Cytoplasm</keyword>
<dbReference type="NCBIfam" id="TIGR01356">
    <property type="entry name" value="aroA"/>
    <property type="match status" value="1"/>
</dbReference>
<dbReference type="InterPro" id="IPR001986">
    <property type="entry name" value="Enolpyruvate_Tfrase_dom"/>
</dbReference>
<dbReference type="GO" id="GO:0005737">
    <property type="term" value="C:cytoplasm"/>
    <property type="evidence" value="ECO:0007669"/>
    <property type="project" value="UniProtKB-SubCell"/>
</dbReference>
<feature type="binding site" evidence="7">
    <location>
        <position position="21"/>
    </location>
    <ligand>
        <name>3-phosphoshikimate</name>
        <dbReference type="ChEBI" id="CHEBI:145989"/>
    </ligand>
</feature>
<dbReference type="GO" id="GO:0009423">
    <property type="term" value="P:chorismate biosynthetic process"/>
    <property type="evidence" value="ECO:0007669"/>
    <property type="project" value="UniProtKB-UniRule"/>
</dbReference>
<evidence type="ECO:0000256" key="7">
    <source>
        <dbReference type="HAMAP-Rule" id="MF_00210"/>
    </source>
</evidence>
<keyword evidence="4 7" id="KW-0808">Transferase</keyword>
<comment type="caution">
    <text evidence="7">Lacks conserved residue(s) required for the propagation of feature annotation.</text>
</comment>
<keyword evidence="3 7" id="KW-0028">Amino-acid biosynthesis</keyword>
<feature type="binding site" evidence="7">
    <location>
        <position position="371"/>
    </location>
    <ligand>
        <name>phosphoenolpyruvate</name>
        <dbReference type="ChEBI" id="CHEBI:58702"/>
    </ligand>
</feature>
<evidence type="ECO:0000256" key="5">
    <source>
        <dbReference type="ARBA" id="ARBA00023141"/>
    </source>
</evidence>
<comment type="similarity">
    <text evidence="2 7">Belongs to the EPSP synthase family.</text>
</comment>
<comment type="function">
    <text evidence="7">Catalyzes the transfer of the enolpyruvyl moiety of phosphoenolpyruvate (PEP) to the 5-hydroxyl of shikimate-3-phosphate (S3P) to produce enolpyruvyl shikimate-3-phosphate and inorganic phosphate.</text>
</comment>
<dbReference type="SUPFAM" id="SSF55205">
    <property type="entry name" value="EPT/RTPC-like"/>
    <property type="match status" value="1"/>
</dbReference>
<dbReference type="PANTHER" id="PTHR21090:SF5">
    <property type="entry name" value="PENTAFUNCTIONAL AROM POLYPEPTIDE"/>
    <property type="match status" value="1"/>
</dbReference>
<dbReference type="EC" id="2.5.1.19" evidence="7"/>
<dbReference type="HAMAP" id="MF_00210">
    <property type="entry name" value="EPSP_synth"/>
    <property type="match status" value="1"/>
</dbReference>
<dbReference type="Gene3D" id="3.65.10.10">
    <property type="entry name" value="Enolpyruvate transferase domain"/>
    <property type="match status" value="2"/>
</dbReference>
<dbReference type="AlphaFoldDB" id="A0A8T3VSH7"/>
<feature type="binding site" evidence="7">
    <location>
        <position position="184"/>
    </location>
    <ligand>
        <name>phosphoenolpyruvate</name>
        <dbReference type="ChEBI" id="CHEBI:58702"/>
    </ligand>
</feature>
<evidence type="ECO:0000256" key="1">
    <source>
        <dbReference type="ARBA" id="ARBA00004811"/>
    </source>
</evidence>
<evidence type="ECO:0000259" key="8">
    <source>
        <dbReference type="Pfam" id="PF00275"/>
    </source>
</evidence>
<dbReference type="GO" id="GO:0009073">
    <property type="term" value="P:aromatic amino acid family biosynthetic process"/>
    <property type="evidence" value="ECO:0007669"/>
    <property type="project" value="UniProtKB-KW"/>
</dbReference>
<accession>A0A8T3VSH7</accession>
<dbReference type="GO" id="GO:0003866">
    <property type="term" value="F:3-phosphoshikimate 1-carboxyvinyltransferase activity"/>
    <property type="evidence" value="ECO:0007669"/>
    <property type="project" value="UniProtKB-UniRule"/>
</dbReference>
<evidence type="ECO:0000256" key="6">
    <source>
        <dbReference type="ARBA" id="ARBA00044633"/>
    </source>
</evidence>
<dbReference type="InterPro" id="IPR013792">
    <property type="entry name" value="RNA3'P_cycl/enolpyr_Trfase_a/b"/>
</dbReference>
<feature type="active site" description="Proton acceptor" evidence="7">
    <location>
        <position position="340"/>
    </location>
</feature>
<feature type="binding site" evidence="7">
    <location>
        <position position="412"/>
    </location>
    <ligand>
        <name>phosphoenolpyruvate</name>
        <dbReference type="ChEBI" id="CHEBI:58702"/>
    </ligand>
</feature>
<evidence type="ECO:0000256" key="2">
    <source>
        <dbReference type="ARBA" id="ARBA00009948"/>
    </source>
</evidence>
<feature type="binding site" evidence="7">
    <location>
        <position position="210"/>
    </location>
    <ligand>
        <name>3-phosphoshikimate</name>
        <dbReference type="ChEBI" id="CHEBI:145989"/>
    </ligand>
</feature>
<evidence type="ECO:0000313" key="10">
    <source>
        <dbReference type="Proteomes" id="UP000732619"/>
    </source>
</evidence>
<dbReference type="PROSITE" id="PS00885">
    <property type="entry name" value="EPSP_SYNTHASE_2"/>
    <property type="match status" value="1"/>
</dbReference>
<sequence length="455" mass="49796">MNLKIKNFSKINGTVKAPSSKSYSHRAVILASLAEGKSKLFDVLYSEDVLSSIRACEALGAKIDRKKEIILKGDKSQTVEYLEVEGTGGKLHNISENPSEDMIDLANSGTTLRIMTSVAALSDNEVIFTGDDSLKTRPMGALIDALEDLGVKIESLNDNNKAPLKIYPGYDGGEADILGSISSQFISSILISAPLSKKGINLEVYPEFVSKPYVDMTISILEKFSIKIEEEIYQFHETCKKEHTDCLGVKFNVKPQKYIASDYIVEGDYSSASYLLAATAIAGGYIRVDNLFSDSKQGDKFILDILEEMGANVTSFDDYVSLRSDGNLNGIDVNLSNAPDLLLTVAVLAAVAEGKTTITGVKHGRLKETDRIDTTCRELEKLGCKLEEFEDGMTIYGQTIGDGTVESHNDHRLAMAFSLLGLKHDIEVENGECFDVSFPNFIELMGEIGIEMELK</sequence>
<dbReference type="Proteomes" id="UP000732619">
    <property type="component" value="Unassembled WGS sequence"/>
</dbReference>
<organism evidence="9 10">
    <name type="scientific">Methanobrevibacter olleyae</name>
    <dbReference type="NCBI Taxonomy" id="294671"/>
    <lineage>
        <taxon>Archaea</taxon>
        <taxon>Methanobacteriati</taxon>
        <taxon>Methanobacteriota</taxon>
        <taxon>Methanomada group</taxon>
        <taxon>Methanobacteria</taxon>
        <taxon>Methanobacteriales</taxon>
        <taxon>Methanobacteriaceae</taxon>
        <taxon>Methanobrevibacter</taxon>
    </lineage>
</organism>
<feature type="binding site" evidence="7">
    <location>
        <position position="26"/>
    </location>
    <ligand>
        <name>3-phosphoshikimate</name>
        <dbReference type="ChEBI" id="CHEBI:145989"/>
    </ligand>
</feature>
<dbReference type="EMBL" id="SUTG01000040">
    <property type="protein sequence ID" value="MBE6512980.1"/>
    <property type="molecule type" value="Genomic_DNA"/>
</dbReference>
<dbReference type="PANTHER" id="PTHR21090">
    <property type="entry name" value="AROM/DEHYDROQUINATE SYNTHASE"/>
    <property type="match status" value="1"/>
</dbReference>